<evidence type="ECO:0000313" key="5">
    <source>
        <dbReference type="Proteomes" id="UP000632454"/>
    </source>
</evidence>
<evidence type="ECO:0000256" key="2">
    <source>
        <dbReference type="ARBA" id="ARBA00023002"/>
    </source>
</evidence>
<comment type="similarity">
    <text evidence="3">Belongs to the short-chain dehydrogenases/reductases (SDR) family.</text>
</comment>
<dbReference type="SUPFAM" id="SSF51735">
    <property type="entry name" value="NAD(P)-binding Rossmann-fold domains"/>
    <property type="match status" value="1"/>
</dbReference>
<dbReference type="RefSeq" id="WP_188487729.1">
    <property type="nucleotide sequence ID" value="NZ_BMCS01000001.1"/>
</dbReference>
<keyword evidence="2" id="KW-0560">Oxidoreductase</keyword>
<dbReference type="EMBL" id="BMCS01000001">
    <property type="protein sequence ID" value="GGF17221.1"/>
    <property type="molecule type" value="Genomic_DNA"/>
</dbReference>
<dbReference type="InterPro" id="IPR036291">
    <property type="entry name" value="NAD(P)-bd_dom_sf"/>
</dbReference>
<reference evidence="5" key="1">
    <citation type="journal article" date="2019" name="Int. J. Syst. Evol. Microbiol.">
        <title>The Global Catalogue of Microorganisms (GCM) 10K type strain sequencing project: providing services to taxonomists for standard genome sequencing and annotation.</title>
        <authorList>
            <consortium name="The Broad Institute Genomics Platform"/>
            <consortium name="The Broad Institute Genome Sequencing Center for Infectious Disease"/>
            <person name="Wu L."/>
            <person name="Ma J."/>
        </authorList>
    </citation>
    <scope>NUCLEOTIDE SEQUENCE [LARGE SCALE GENOMIC DNA]</scope>
    <source>
        <strain evidence="5">CCM 7855</strain>
    </source>
</reference>
<dbReference type="PRINTS" id="PR00081">
    <property type="entry name" value="GDHRDH"/>
</dbReference>
<accession>A0ABQ1UH30</accession>
<gene>
    <name evidence="4" type="ORF">GCM10007298_11570</name>
</gene>
<proteinExistence type="inferred from homology"/>
<evidence type="ECO:0000256" key="1">
    <source>
        <dbReference type="ARBA" id="ARBA00022857"/>
    </source>
</evidence>
<dbReference type="Proteomes" id="UP000632454">
    <property type="component" value="Unassembled WGS sequence"/>
</dbReference>
<sequence length="235" mass="24418">MPDTTVTLITGANRGIGRELAAQLADRGHTVVVAARTAEAARSAAAELVEAGSARSIVPLALNVTDPESIRAAAETVESDLGRVDVLINNAAIHFDAWQSAVDANLDIVGEALNTNLIGTWRVTQSFLPLLRKGHSARIVNVSSEQASLARMGAGVPAYRTSKVALNGLTRMLAAELADADITVDAASPGWTATDMGGEGGRPIADGAESIRRVIELPAGTGTGRFFQDGAELPW</sequence>
<dbReference type="Gene3D" id="3.40.50.720">
    <property type="entry name" value="NAD(P)-binding Rossmann-like Domain"/>
    <property type="match status" value="1"/>
</dbReference>
<evidence type="ECO:0000256" key="3">
    <source>
        <dbReference type="RuleBase" id="RU000363"/>
    </source>
</evidence>
<dbReference type="PRINTS" id="PR00080">
    <property type="entry name" value="SDRFAMILY"/>
</dbReference>
<dbReference type="InterPro" id="IPR002347">
    <property type="entry name" value="SDR_fam"/>
</dbReference>
<keyword evidence="5" id="KW-1185">Reference proteome</keyword>
<dbReference type="PANTHER" id="PTHR43544:SF7">
    <property type="entry name" value="NADB-LER2"/>
    <property type="match status" value="1"/>
</dbReference>
<name>A0ABQ1UH30_9NOCA</name>
<dbReference type="InterPro" id="IPR051468">
    <property type="entry name" value="Fungal_SecMetab_SDRs"/>
</dbReference>
<evidence type="ECO:0000313" key="4">
    <source>
        <dbReference type="EMBL" id="GGF17221.1"/>
    </source>
</evidence>
<comment type="caution">
    <text evidence="4">The sequence shown here is derived from an EMBL/GenBank/DDBJ whole genome shotgun (WGS) entry which is preliminary data.</text>
</comment>
<organism evidence="4 5">
    <name type="scientific">Williamsia phyllosphaerae</name>
    <dbReference type="NCBI Taxonomy" id="885042"/>
    <lineage>
        <taxon>Bacteria</taxon>
        <taxon>Bacillati</taxon>
        <taxon>Actinomycetota</taxon>
        <taxon>Actinomycetes</taxon>
        <taxon>Mycobacteriales</taxon>
        <taxon>Nocardiaceae</taxon>
        <taxon>Williamsia</taxon>
    </lineage>
</organism>
<keyword evidence="1" id="KW-0521">NADP</keyword>
<dbReference type="PANTHER" id="PTHR43544">
    <property type="entry name" value="SHORT-CHAIN DEHYDROGENASE/REDUCTASE"/>
    <property type="match status" value="1"/>
</dbReference>
<dbReference type="Pfam" id="PF00106">
    <property type="entry name" value="adh_short"/>
    <property type="match status" value="1"/>
</dbReference>
<protein>
    <submittedName>
        <fullName evidence="4">Short-chain dehydrogenase</fullName>
    </submittedName>
</protein>